<evidence type="ECO:0000259" key="8">
    <source>
        <dbReference type="Pfam" id="PF04024"/>
    </source>
</evidence>
<evidence type="ECO:0000313" key="12">
    <source>
        <dbReference type="EMBL" id="PRX12805.1"/>
    </source>
</evidence>
<dbReference type="PANTHER" id="PTHR33885">
    <property type="entry name" value="PHAGE SHOCK PROTEIN C"/>
    <property type="match status" value="1"/>
</dbReference>
<feature type="transmembrane region" description="Helical" evidence="7">
    <location>
        <begin position="136"/>
        <end position="164"/>
    </location>
</feature>
<organism evidence="11 13">
    <name type="scientific">Nonlabens ulvanivorans</name>
    <name type="common">Persicivirga ulvanivorans</name>
    <dbReference type="NCBI Taxonomy" id="906888"/>
    <lineage>
        <taxon>Bacteria</taxon>
        <taxon>Pseudomonadati</taxon>
        <taxon>Bacteroidota</taxon>
        <taxon>Flavobacteriia</taxon>
        <taxon>Flavobacteriales</taxon>
        <taxon>Flavobacteriaceae</taxon>
        <taxon>Nonlabens</taxon>
    </lineage>
</organism>
<evidence type="ECO:0000259" key="9">
    <source>
        <dbReference type="Pfam" id="PF22571"/>
    </source>
</evidence>
<evidence type="ECO:0000259" key="10">
    <source>
        <dbReference type="Pfam" id="PF22744"/>
    </source>
</evidence>
<dbReference type="Proteomes" id="UP000028531">
    <property type="component" value="Unassembled WGS sequence"/>
</dbReference>
<evidence type="ECO:0000313" key="13">
    <source>
        <dbReference type="Proteomes" id="UP000028531"/>
    </source>
</evidence>
<sequence length="585" mass="65381">MNKTININLAGLFFHIDEDAYNKLQKYLAAVRRSFSGMQGSEEIMADIESRVAELFLEKRANDQQVISITHVEDVISIMGQPEDYEVDEEIFEGERRSTAQEMKSRFSRPLFRDTLNGYIGGVCAGLGHFLGIDAIWVRIFFVVISFISFPFNVLTYIIFWIVAKDAVTTNQRLAMMGKEVNISNIGENFKSGFDDVVDGQTDADYRIVGQKGKRGTVRFFSFLGRFIKGIFKAIAKIIGLFMFLLGATGLIALFFSLIGIGTAQLQSDDFMLLMNMSIPSNLSTWWIYLTAFFLIGIPFFIIAVLGLRLLVSNLASIGRTAKVIIGLLWVASVIGLCVIIATIGTSQAFDGNVNSLEKFPVNKEKVFQLNMEDSTLEGYDNIYVNGSHFSIGEFDGAKEIRLMGIKTAIAATTDSVASINVRLKAKGSSIQEAKEKASQIEYNYVITDSIITLDDFFKINSGSLNNHKIEIIVNLPEGTKARMNDEFANHYRDYISNDAFSLGSNDSYTYQVKDGKAVCLDCPVVEESKDDIEKDEINSPSRSTDDNEWKYEDDEDEENQTSETTTIKTSIDLGPIEIETEESF</sequence>
<dbReference type="InterPro" id="IPR007168">
    <property type="entry name" value="Phageshock_PspC_N"/>
</dbReference>
<comment type="caution">
    <text evidence="11">The sequence shown here is derived from an EMBL/GenBank/DDBJ whole genome shotgun (WGS) entry which is preliminary data.</text>
</comment>
<dbReference type="InterPro" id="IPR052027">
    <property type="entry name" value="PspC"/>
</dbReference>
<reference evidence="12 14" key="2">
    <citation type="submission" date="2018-03" db="EMBL/GenBank/DDBJ databases">
        <title>Genomic Encyclopedia of Archaeal and Bacterial Type Strains, Phase II (KMG-II): from individual species to whole genera.</title>
        <authorList>
            <person name="Goeker M."/>
        </authorList>
    </citation>
    <scope>NUCLEOTIDE SEQUENCE [LARGE SCALE GENOMIC DNA]</scope>
    <source>
        <strain evidence="12 14">DSM 22727</strain>
    </source>
</reference>
<dbReference type="AlphaFoldDB" id="A0A084JVI1"/>
<dbReference type="EMBL" id="PVNA01000005">
    <property type="protein sequence ID" value="PRX12805.1"/>
    <property type="molecule type" value="Genomic_DNA"/>
</dbReference>
<protein>
    <submittedName>
        <fullName evidence="11">Membrane protein containing PspC domain protein</fullName>
    </submittedName>
    <submittedName>
        <fullName evidence="12">Phage shock protein C (PspC) family protein</fullName>
    </submittedName>
</protein>
<feature type="compositionally biased region" description="Basic and acidic residues" evidence="6">
    <location>
        <begin position="532"/>
        <end position="551"/>
    </location>
</feature>
<feature type="region of interest" description="Disordered" evidence="6">
    <location>
        <begin position="530"/>
        <end position="585"/>
    </location>
</feature>
<feature type="domain" description="Phage shock protein PspC N-terminal" evidence="8">
    <location>
        <begin position="109"/>
        <end position="165"/>
    </location>
</feature>
<gene>
    <name evidence="11" type="ORF">IL45_12625</name>
    <name evidence="12" type="ORF">LY02_02457</name>
</gene>
<accession>A0A084JVI1</accession>
<dbReference type="InterPro" id="IPR054321">
    <property type="entry name" value="PspC-rel_TM"/>
</dbReference>
<keyword evidence="14" id="KW-1185">Reference proteome</keyword>
<reference evidence="11 13" key="1">
    <citation type="submission" date="2014-07" db="EMBL/GenBank/DDBJ databases">
        <title>Draft genome sequence of Nonlabens ulvanivorans, an ulvan degrading bacterium.</title>
        <authorList>
            <person name="Kopel M."/>
            <person name="Helbert W."/>
            <person name="Henrissat B."/>
            <person name="Doniger T."/>
            <person name="Banin E."/>
        </authorList>
    </citation>
    <scope>NUCLEOTIDE SEQUENCE [LARGE SCALE GENOMIC DNA]</scope>
    <source>
        <strain evidence="11 13">PLR</strain>
    </source>
</reference>
<feature type="domain" description="PspC-related ToastRack" evidence="10">
    <location>
        <begin position="403"/>
        <end position="524"/>
    </location>
</feature>
<feature type="transmembrane region" description="Helical" evidence="7">
    <location>
        <begin position="238"/>
        <end position="266"/>
    </location>
</feature>
<dbReference type="OrthoDB" id="5772680at2"/>
<evidence type="ECO:0000313" key="11">
    <source>
        <dbReference type="EMBL" id="KEZ92965.1"/>
    </source>
</evidence>
<dbReference type="InterPro" id="IPR054319">
    <property type="entry name" value="PspC-rel_ToastRack"/>
</dbReference>
<dbReference type="Proteomes" id="UP000239997">
    <property type="component" value="Unassembled WGS sequence"/>
</dbReference>
<dbReference type="Pfam" id="PF22571">
    <property type="entry name" value="LiaI-LiaF-TM_PspC"/>
    <property type="match status" value="1"/>
</dbReference>
<comment type="subcellular location">
    <subcellularLocation>
        <location evidence="1">Cell membrane</location>
        <topology evidence="1">Single-pass membrane protein</topology>
    </subcellularLocation>
</comment>
<proteinExistence type="predicted"/>
<evidence type="ECO:0000256" key="1">
    <source>
        <dbReference type="ARBA" id="ARBA00004162"/>
    </source>
</evidence>
<evidence type="ECO:0000256" key="4">
    <source>
        <dbReference type="ARBA" id="ARBA00022989"/>
    </source>
</evidence>
<evidence type="ECO:0000256" key="7">
    <source>
        <dbReference type="SAM" id="Phobius"/>
    </source>
</evidence>
<feature type="domain" description="PspC-related transmembrane region" evidence="9">
    <location>
        <begin position="209"/>
        <end position="346"/>
    </location>
</feature>
<feature type="compositionally biased region" description="Acidic residues" evidence="6">
    <location>
        <begin position="552"/>
        <end position="561"/>
    </location>
</feature>
<dbReference type="EMBL" id="JPJI01000032">
    <property type="protein sequence ID" value="KEZ92965.1"/>
    <property type="molecule type" value="Genomic_DNA"/>
</dbReference>
<evidence type="ECO:0000256" key="6">
    <source>
        <dbReference type="SAM" id="MobiDB-lite"/>
    </source>
</evidence>
<dbReference type="Pfam" id="PF04024">
    <property type="entry name" value="PspC"/>
    <property type="match status" value="1"/>
</dbReference>
<feature type="transmembrane region" description="Helical" evidence="7">
    <location>
        <begin position="111"/>
        <end position="130"/>
    </location>
</feature>
<feature type="transmembrane region" description="Helical" evidence="7">
    <location>
        <begin position="286"/>
        <end position="312"/>
    </location>
</feature>
<dbReference type="Pfam" id="PF22744">
    <property type="entry name" value="Toast-rack_PspC-Cterm"/>
    <property type="match status" value="1"/>
</dbReference>
<keyword evidence="4 7" id="KW-1133">Transmembrane helix</keyword>
<evidence type="ECO:0000256" key="2">
    <source>
        <dbReference type="ARBA" id="ARBA00022475"/>
    </source>
</evidence>
<keyword evidence="2" id="KW-1003">Cell membrane</keyword>
<dbReference type="GO" id="GO:0005886">
    <property type="term" value="C:plasma membrane"/>
    <property type="evidence" value="ECO:0007669"/>
    <property type="project" value="UniProtKB-SubCell"/>
</dbReference>
<evidence type="ECO:0000256" key="3">
    <source>
        <dbReference type="ARBA" id="ARBA00022692"/>
    </source>
</evidence>
<evidence type="ECO:0000256" key="5">
    <source>
        <dbReference type="ARBA" id="ARBA00023136"/>
    </source>
</evidence>
<dbReference type="RefSeq" id="WP_036584442.1">
    <property type="nucleotide sequence ID" value="NZ_JPJI01000032.1"/>
</dbReference>
<name>A0A084JVI1_NONUL</name>
<keyword evidence="3 7" id="KW-0812">Transmembrane</keyword>
<dbReference type="PANTHER" id="PTHR33885:SF3">
    <property type="entry name" value="PHAGE SHOCK PROTEIN C"/>
    <property type="match status" value="1"/>
</dbReference>
<evidence type="ECO:0000313" key="14">
    <source>
        <dbReference type="Proteomes" id="UP000239997"/>
    </source>
</evidence>
<feature type="transmembrane region" description="Helical" evidence="7">
    <location>
        <begin position="324"/>
        <end position="345"/>
    </location>
</feature>
<keyword evidence="5 7" id="KW-0472">Membrane</keyword>